<dbReference type="AlphaFoldDB" id="I4B8A2"/>
<evidence type="ECO:0000313" key="3">
    <source>
        <dbReference type="Proteomes" id="UP000006048"/>
    </source>
</evidence>
<dbReference type="STRING" id="869212.Turpa_2870"/>
<dbReference type="RefSeq" id="WP_014804011.1">
    <property type="nucleotide sequence ID" value="NC_018020.1"/>
</dbReference>
<dbReference type="OrthoDB" id="338332at2"/>
<name>I4B8A2_TURPD</name>
<evidence type="ECO:0000313" key="2">
    <source>
        <dbReference type="EMBL" id="AFM13509.1"/>
    </source>
</evidence>
<dbReference type="KEGG" id="tpx:Turpa_2870"/>
<dbReference type="HOGENOM" id="CLU_911973_0_0_12"/>
<dbReference type="Proteomes" id="UP000006048">
    <property type="component" value="Chromosome"/>
</dbReference>
<dbReference type="NCBIfam" id="NF047447">
    <property type="entry name" value="Lepto_OmpL37"/>
    <property type="match status" value="1"/>
</dbReference>
<feature type="chain" id="PRO_5003686609" evidence="1">
    <location>
        <begin position="23"/>
        <end position="274"/>
    </location>
</feature>
<organism evidence="2 3">
    <name type="scientific">Turneriella parva (strain ATCC BAA-1111 / DSM 21527 / NCTC 11395 / H)</name>
    <name type="common">Leptospira parva</name>
    <dbReference type="NCBI Taxonomy" id="869212"/>
    <lineage>
        <taxon>Bacteria</taxon>
        <taxon>Pseudomonadati</taxon>
        <taxon>Spirochaetota</taxon>
        <taxon>Spirochaetia</taxon>
        <taxon>Leptospirales</taxon>
        <taxon>Leptospiraceae</taxon>
        <taxon>Turneriella</taxon>
    </lineage>
</organism>
<keyword evidence="1" id="KW-0732">Signal</keyword>
<dbReference type="InterPro" id="IPR058230">
    <property type="entry name" value="OmpL37"/>
</dbReference>
<feature type="signal peptide" evidence="1">
    <location>
        <begin position="1"/>
        <end position="22"/>
    </location>
</feature>
<sequence length="274" mass="32273">MKPRVATKAAFLLLLCLSPALANSPDRAFCEKILGENKHFIDFINSGISNFAGADHLKIFRSAALEHYKAHKEYLSGHYKETHAHIRESQNILKDLYLGVLNDYYQKDTRELLERNSAMIIETKDVRAAHFMRLGYRDLKVSEIYEGKGFNHNKHLYSTKIWFYIDAIKYARQAKRYAFLAIIESQTPYADKDDFKQQTIDDYFNKPEPEKQRDFDRVQSRLINLINRKLVVNNYNFFFHHFDNYGYINNGKRNEFEAFVSEMSTSQENKAKPR</sequence>
<reference evidence="2 3" key="1">
    <citation type="submission" date="2012-06" db="EMBL/GenBank/DDBJ databases">
        <title>The complete chromosome of genome of Turneriella parva DSM 21527.</title>
        <authorList>
            <consortium name="US DOE Joint Genome Institute (JGI-PGF)"/>
            <person name="Lucas S."/>
            <person name="Han J."/>
            <person name="Lapidus A."/>
            <person name="Bruce D."/>
            <person name="Goodwin L."/>
            <person name="Pitluck S."/>
            <person name="Peters L."/>
            <person name="Kyrpides N."/>
            <person name="Mavromatis K."/>
            <person name="Ivanova N."/>
            <person name="Mikhailova N."/>
            <person name="Chertkov O."/>
            <person name="Detter J.C."/>
            <person name="Tapia R."/>
            <person name="Han C."/>
            <person name="Land M."/>
            <person name="Hauser L."/>
            <person name="Markowitz V."/>
            <person name="Cheng J.-F."/>
            <person name="Hugenholtz P."/>
            <person name="Woyke T."/>
            <person name="Wu D."/>
            <person name="Gronow S."/>
            <person name="Wellnitz S."/>
            <person name="Brambilla E."/>
            <person name="Klenk H.-P."/>
            <person name="Eisen J.A."/>
        </authorList>
    </citation>
    <scope>NUCLEOTIDE SEQUENCE [LARGE SCALE GENOMIC DNA]</scope>
    <source>
        <strain evidence="3">ATCC BAA-1111 / DSM 21527 / NCTC 11395 / H</strain>
    </source>
</reference>
<accession>I4B8A2</accession>
<evidence type="ECO:0000256" key="1">
    <source>
        <dbReference type="SAM" id="SignalP"/>
    </source>
</evidence>
<proteinExistence type="predicted"/>
<dbReference type="EMBL" id="CP002959">
    <property type="protein sequence ID" value="AFM13509.1"/>
    <property type="molecule type" value="Genomic_DNA"/>
</dbReference>
<keyword evidence="3" id="KW-1185">Reference proteome</keyword>
<gene>
    <name evidence="2" type="ordered locus">Turpa_2870</name>
</gene>
<protein>
    <submittedName>
        <fullName evidence="2">Uncharacterized protein</fullName>
    </submittedName>
</protein>